<accession>A0A1R3G5W0</accession>
<evidence type="ECO:0000313" key="1">
    <source>
        <dbReference type="EMBL" id="OMO53462.1"/>
    </source>
</evidence>
<organism evidence="1 2">
    <name type="scientific">Corchorus olitorius</name>
    <dbReference type="NCBI Taxonomy" id="93759"/>
    <lineage>
        <taxon>Eukaryota</taxon>
        <taxon>Viridiplantae</taxon>
        <taxon>Streptophyta</taxon>
        <taxon>Embryophyta</taxon>
        <taxon>Tracheophyta</taxon>
        <taxon>Spermatophyta</taxon>
        <taxon>Magnoliopsida</taxon>
        <taxon>eudicotyledons</taxon>
        <taxon>Gunneridae</taxon>
        <taxon>Pentapetalae</taxon>
        <taxon>rosids</taxon>
        <taxon>malvids</taxon>
        <taxon>Malvales</taxon>
        <taxon>Malvaceae</taxon>
        <taxon>Grewioideae</taxon>
        <taxon>Apeibeae</taxon>
        <taxon>Corchorus</taxon>
    </lineage>
</organism>
<reference evidence="2" key="1">
    <citation type="submission" date="2013-09" db="EMBL/GenBank/DDBJ databases">
        <title>Corchorus olitorius genome sequencing.</title>
        <authorList>
            <person name="Alam M."/>
            <person name="Haque M.S."/>
            <person name="Islam M.S."/>
            <person name="Emdad E.M."/>
            <person name="Islam M.M."/>
            <person name="Ahmed B."/>
            <person name="Halim A."/>
            <person name="Hossen Q.M.M."/>
            <person name="Hossain M.Z."/>
            <person name="Ahmed R."/>
            <person name="Khan M.M."/>
            <person name="Islam R."/>
            <person name="Rashid M.M."/>
            <person name="Khan S.A."/>
            <person name="Rahman M.S."/>
            <person name="Alam M."/>
            <person name="Yahiya A.S."/>
            <person name="Khan M.S."/>
            <person name="Azam M.S."/>
            <person name="Haque T."/>
            <person name="Lashkar M.Z.H."/>
            <person name="Akhand A.I."/>
            <person name="Morshed G."/>
            <person name="Roy S."/>
            <person name="Uddin K.S."/>
            <person name="Rabeya T."/>
            <person name="Hossain A.S."/>
            <person name="Chowdhury A."/>
            <person name="Snigdha A.R."/>
            <person name="Mortoza M.S."/>
            <person name="Matin S.A."/>
            <person name="Hoque S.M.E."/>
            <person name="Islam M.K."/>
            <person name="Roy D.K."/>
            <person name="Haider R."/>
            <person name="Moosa M.M."/>
            <person name="Elias S.M."/>
            <person name="Hasan A.M."/>
            <person name="Jahan S."/>
            <person name="Shafiuddin M."/>
            <person name="Mahmood N."/>
            <person name="Shommy N.S."/>
        </authorList>
    </citation>
    <scope>NUCLEOTIDE SEQUENCE [LARGE SCALE GENOMIC DNA]</scope>
    <source>
        <strain evidence="2">cv. O-4</strain>
    </source>
</reference>
<dbReference type="EMBL" id="AWUE01023524">
    <property type="protein sequence ID" value="OMO53462.1"/>
    <property type="molecule type" value="Genomic_DNA"/>
</dbReference>
<dbReference type="Proteomes" id="UP000187203">
    <property type="component" value="Unassembled WGS sequence"/>
</dbReference>
<dbReference type="AlphaFoldDB" id="A0A1R3G5W0"/>
<proteinExistence type="predicted"/>
<evidence type="ECO:0000313" key="2">
    <source>
        <dbReference type="Proteomes" id="UP000187203"/>
    </source>
</evidence>
<name>A0A1R3G5W0_9ROSI</name>
<keyword evidence="2" id="KW-1185">Reference proteome</keyword>
<sequence>MSINTKNFRSIHFKGQLPQPSLVSLLHRKSPQSPVHRVPPLKPSPELRLWLKFHQRARRVVLFPDLELALPKSRHNPLDLGFAEPNFKLSDLEIWPWERARTKSEKESKG</sequence>
<gene>
    <name evidence="1" type="ORF">COLO4_36730</name>
</gene>
<protein>
    <submittedName>
        <fullName evidence="1">Uncharacterized protein</fullName>
    </submittedName>
</protein>
<comment type="caution">
    <text evidence="1">The sequence shown here is derived from an EMBL/GenBank/DDBJ whole genome shotgun (WGS) entry which is preliminary data.</text>
</comment>